<keyword evidence="3" id="KW-1185">Reference proteome</keyword>
<sequence>MENTETYQNSDSRRQLLRHFLSVLPSDSRPPPPSDAPARREISPHRALCVFLHTSPFSVACRPPAKLTPPSRCPLPGDPSPQDRVQAAPPTTPHAPPLCACRTTTLVVGFDVGDRVSVQLHLLSATPHRLPTPSSPSDHHQPFLRRCVGDGYLLDGQPSSARQTSSGGKSATAS</sequence>
<evidence type="ECO:0000256" key="1">
    <source>
        <dbReference type="SAM" id="MobiDB-lite"/>
    </source>
</evidence>
<organism evidence="2 3">
    <name type="scientific">Sesamum alatum</name>
    <dbReference type="NCBI Taxonomy" id="300844"/>
    <lineage>
        <taxon>Eukaryota</taxon>
        <taxon>Viridiplantae</taxon>
        <taxon>Streptophyta</taxon>
        <taxon>Embryophyta</taxon>
        <taxon>Tracheophyta</taxon>
        <taxon>Spermatophyta</taxon>
        <taxon>Magnoliopsida</taxon>
        <taxon>eudicotyledons</taxon>
        <taxon>Gunneridae</taxon>
        <taxon>Pentapetalae</taxon>
        <taxon>asterids</taxon>
        <taxon>lamiids</taxon>
        <taxon>Lamiales</taxon>
        <taxon>Pedaliaceae</taxon>
        <taxon>Sesamum</taxon>
    </lineage>
</organism>
<name>A0AAE1Y857_9LAMI</name>
<reference evidence="2" key="1">
    <citation type="submission" date="2020-06" db="EMBL/GenBank/DDBJ databases">
        <authorList>
            <person name="Li T."/>
            <person name="Hu X."/>
            <person name="Zhang T."/>
            <person name="Song X."/>
            <person name="Zhang H."/>
            <person name="Dai N."/>
            <person name="Sheng W."/>
            <person name="Hou X."/>
            <person name="Wei L."/>
        </authorList>
    </citation>
    <scope>NUCLEOTIDE SEQUENCE</scope>
    <source>
        <strain evidence="2">3651</strain>
        <tissue evidence="2">Leaf</tissue>
    </source>
</reference>
<reference evidence="2" key="2">
    <citation type="journal article" date="2024" name="Plant">
        <title>Genomic evolution and insights into agronomic trait innovations of Sesamum species.</title>
        <authorList>
            <person name="Miao H."/>
            <person name="Wang L."/>
            <person name="Qu L."/>
            <person name="Liu H."/>
            <person name="Sun Y."/>
            <person name="Le M."/>
            <person name="Wang Q."/>
            <person name="Wei S."/>
            <person name="Zheng Y."/>
            <person name="Lin W."/>
            <person name="Duan Y."/>
            <person name="Cao H."/>
            <person name="Xiong S."/>
            <person name="Wang X."/>
            <person name="Wei L."/>
            <person name="Li C."/>
            <person name="Ma Q."/>
            <person name="Ju M."/>
            <person name="Zhao R."/>
            <person name="Li G."/>
            <person name="Mu C."/>
            <person name="Tian Q."/>
            <person name="Mei H."/>
            <person name="Zhang T."/>
            <person name="Gao T."/>
            <person name="Zhang H."/>
        </authorList>
    </citation>
    <scope>NUCLEOTIDE SEQUENCE</scope>
    <source>
        <strain evidence="2">3651</strain>
    </source>
</reference>
<dbReference type="Proteomes" id="UP001293254">
    <property type="component" value="Unassembled WGS sequence"/>
</dbReference>
<feature type="region of interest" description="Disordered" evidence="1">
    <location>
        <begin position="70"/>
        <end position="93"/>
    </location>
</feature>
<protein>
    <submittedName>
        <fullName evidence="2">Uncharacterized protein</fullName>
    </submittedName>
</protein>
<proteinExistence type="predicted"/>
<gene>
    <name evidence="2" type="ORF">Salat_1708100</name>
</gene>
<feature type="compositionally biased region" description="Polar residues" evidence="1">
    <location>
        <begin position="157"/>
        <end position="174"/>
    </location>
</feature>
<evidence type="ECO:0000313" key="2">
    <source>
        <dbReference type="EMBL" id="KAK4425142.1"/>
    </source>
</evidence>
<evidence type="ECO:0000313" key="3">
    <source>
        <dbReference type="Proteomes" id="UP001293254"/>
    </source>
</evidence>
<dbReference type="AlphaFoldDB" id="A0AAE1Y857"/>
<feature type="region of interest" description="Disordered" evidence="1">
    <location>
        <begin position="150"/>
        <end position="174"/>
    </location>
</feature>
<accession>A0AAE1Y857</accession>
<comment type="caution">
    <text evidence="2">The sequence shown here is derived from an EMBL/GenBank/DDBJ whole genome shotgun (WGS) entry which is preliminary data.</text>
</comment>
<dbReference type="EMBL" id="JACGWO010000006">
    <property type="protein sequence ID" value="KAK4425142.1"/>
    <property type="molecule type" value="Genomic_DNA"/>
</dbReference>